<dbReference type="PANTHER" id="PTHR43567">
    <property type="entry name" value="FLAVOREDOXIN-RELATED-RELATED"/>
    <property type="match status" value="1"/>
</dbReference>
<gene>
    <name evidence="6" type="ORF">PlAlph_4560</name>
</gene>
<keyword evidence="2" id="KW-0285">Flavoprotein</keyword>
<feature type="compositionally biased region" description="Basic and acidic residues" evidence="4">
    <location>
        <begin position="229"/>
        <end position="259"/>
    </location>
</feature>
<evidence type="ECO:0000313" key="6">
    <source>
        <dbReference type="EMBL" id="QIM10564.1"/>
    </source>
</evidence>
<evidence type="ECO:0000256" key="2">
    <source>
        <dbReference type="ARBA" id="ARBA00022630"/>
    </source>
</evidence>
<dbReference type="SMART" id="SM00903">
    <property type="entry name" value="Flavin_Reduct"/>
    <property type="match status" value="1"/>
</dbReference>
<dbReference type="PANTHER" id="PTHR43567:SF1">
    <property type="entry name" value="FLAVOREDOXIN"/>
    <property type="match status" value="1"/>
</dbReference>
<dbReference type="InterPro" id="IPR052174">
    <property type="entry name" value="Flavoredoxin"/>
</dbReference>
<comment type="cofactor">
    <cofactor evidence="1">
        <name>FMN</name>
        <dbReference type="ChEBI" id="CHEBI:58210"/>
    </cofactor>
</comment>
<dbReference type="Gene3D" id="2.30.110.10">
    <property type="entry name" value="Electron Transport, Fmn-binding Protein, Chain A"/>
    <property type="match status" value="1"/>
</dbReference>
<dbReference type="EMBL" id="MN990731">
    <property type="protein sequence ID" value="QIM10564.1"/>
    <property type="molecule type" value="Genomic_DNA"/>
</dbReference>
<protein>
    <recommendedName>
        <fullName evidence="5">Flavin reductase like domain-containing protein</fullName>
    </recommendedName>
</protein>
<feature type="region of interest" description="Disordered" evidence="4">
    <location>
        <begin position="212"/>
        <end position="294"/>
    </location>
</feature>
<comment type="similarity">
    <text evidence="3">Belongs to the flavoredoxin family.</text>
</comment>
<reference evidence="6" key="1">
    <citation type="journal article" date="2020" name="J. ISSAAS">
        <title>Lactobacilli and other gastrointestinal microbiota of Peromyscus leucopus, reservoir host for agents of Lyme disease and other zoonoses in North America.</title>
        <authorList>
            <person name="Milovic A."/>
            <person name="Bassam K."/>
            <person name="Shao H."/>
            <person name="Chatzistamou I."/>
            <person name="Tufts D.M."/>
            <person name="Diuk-Wasser M."/>
            <person name="Barbour A.G."/>
        </authorList>
    </citation>
    <scope>NUCLEOTIDE SEQUENCE</scope>
    <source>
        <strain evidence="6">LL90</strain>
    </source>
</reference>
<proteinExistence type="inferred from homology"/>
<dbReference type="InterPro" id="IPR012349">
    <property type="entry name" value="Split_barrel_FMN-bd"/>
</dbReference>
<evidence type="ECO:0000256" key="3">
    <source>
        <dbReference type="ARBA" id="ARBA00038054"/>
    </source>
</evidence>
<dbReference type="GO" id="GO:0016646">
    <property type="term" value="F:oxidoreductase activity, acting on the CH-NH group of donors, NAD or NADP as acceptor"/>
    <property type="evidence" value="ECO:0007669"/>
    <property type="project" value="UniProtKB-ARBA"/>
</dbReference>
<evidence type="ECO:0000256" key="1">
    <source>
        <dbReference type="ARBA" id="ARBA00001917"/>
    </source>
</evidence>
<feature type="compositionally biased region" description="Basic and acidic residues" evidence="4">
    <location>
        <begin position="285"/>
        <end position="294"/>
    </location>
</feature>
<dbReference type="SUPFAM" id="SSF50475">
    <property type="entry name" value="FMN-binding split barrel"/>
    <property type="match status" value="1"/>
</dbReference>
<sequence>MAKVTWKPGTMEYPLPPAMISCGTMEKPNIMTAAWTGIISSEPPMTYVSIRPSRYSHEIIKESGEFVINLTTLPLVTAADFCGIKSGRDVNKFKEMKLTAGKCSQVSAPQIIESPVSIECKVKSITNYGSHDMFLAEIVAVNVDDQYIDENGKLWLEKAGLIAYSHNYYYTLGRNVGFFGFSVCRSAMKAKEKMKNVVVEIKEPKIIKEESDKKKKFATKRSPWGNKPQADRGRKKFDGKDKFERSRRSERNEDADNRKSFRGSMSRGRPAGNKPNGNFGRGKPFGKDKRFNKK</sequence>
<dbReference type="GO" id="GO:0010181">
    <property type="term" value="F:FMN binding"/>
    <property type="evidence" value="ECO:0007669"/>
    <property type="project" value="InterPro"/>
</dbReference>
<dbReference type="InterPro" id="IPR002563">
    <property type="entry name" value="Flavin_Rdtase-like_dom"/>
</dbReference>
<organism evidence="6">
    <name type="scientific">uncultured Alphaproteobacteria bacterium</name>
    <dbReference type="NCBI Taxonomy" id="91750"/>
    <lineage>
        <taxon>Bacteria</taxon>
        <taxon>Pseudomonadati</taxon>
        <taxon>Pseudomonadota</taxon>
        <taxon>Alphaproteobacteria</taxon>
        <taxon>environmental samples</taxon>
    </lineage>
</organism>
<name>A0A6G8F2R5_9PROT</name>
<accession>A0A6G8F2R5</accession>
<dbReference type="AlphaFoldDB" id="A0A6G8F2R5"/>
<evidence type="ECO:0000256" key="4">
    <source>
        <dbReference type="SAM" id="MobiDB-lite"/>
    </source>
</evidence>
<dbReference type="Pfam" id="PF01613">
    <property type="entry name" value="Flavin_Reduct"/>
    <property type="match status" value="1"/>
</dbReference>
<evidence type="ECO:0000259" key="5">
    <source>
        <dbReference type="SMART" id="SM00903"/>
    </source>
</evidence>
<feature type="domain" description="Flavin reductase like" evidence="5">
    <location>
        <begin position="11"/>
        <end position="149"/>
    </location>
</feature>